<dbReference type="AlphaFoldDB" id="A0A857C4H5"/>
<protein>
    <submittedName>
        <fullName evidence="1">Uncharacterized protein</fullName>
    </submittedName>
</protein>
<dbReference type="Proteomes" id="UP000435648">
    <property type="component" value="Chromosome"/>
</dbReference>
<proteinExistence type="predicted"/>
<accession>A0A857C4H5</accession>
<sequence length="93" mass="10415">MNPREAAEQMPRLGKREAAMLRRLRKQGVAFKQPRGWRFRGDREGTPFKVADELVGRGLAFEEGGAPARLKLTPRGVLLSARLCGETKERPDA</sequence>
<dbReference type="KEGG" id="siw:GH266_05120"/>
<evidence type="ECO:0000313" key="1">
    <source>
        <dbReference type="EMBL" id="QGZ33946.1"/>
    </source>
</evidence>
<gene>
    <name evidence="1" type="ORF">GH266_05120</name>
</gene>
<reference evidence="1 2" key="1">
    <citation type="submission" date="2019-12" db="EMBL/GenBank/DDBJ databases">
        <title>The genome of Stappia indica PHM037.</title>
        <authorList>
            <person name="Kacar D."/>
            <person name="Galan B."/>
            <person name="Canedo L."/>
            <person name="Rodriguez P."/>
            <person name="de la Calle F."/>
            <person name="Garcia J.L."/>
        </authorList>
    </citation>
    <scope>NUCLEOTIDE SEQUENCE [LARGE SCALE GENOMIC DNA]</scope>
    <source>
        <strain evidence="1 2">PHM037</strain>
    </source>
</reference>
<name>A0A857C4H5_9HYPH</name>
<dbReference type="EMBL" id="CP046908">
    <property type="protein sequence ID" value="QGZ33946.1"/>
    <property type="molecule type" value="Genomic_DNA"/>
</dbReference>
<dbReference type="RefSeq" id="WP_158192936.1">
    <property type="nucleotide sequence ID" value="NZ_CP046908.1"/>
</dbReference>
<organism evidence="1 2">
    <name type="scientific">Stappia indica</name>
    <dbReference type="NCBI Taxonomy" id="538381"/>
    <lineage>
        <taxon>Bacteria</taxon>
        <taxon>Pseudomonadati</taxon>
        <taxon>Pseudomonadota</taxon>
        <taxon>Alphaproteobacteria</taxon>
        <taxon>Hyphomicrobiales</taxon>
        <taxon>Stappiaceae</taxon>
        <taxon>Stappia</taxon>
    </lineage>
</organism>
<evidence type="ECO:0000313" key="2">
    <source>
        <dbReference type="Proteomes" id="UP000435648"/>
    </source>
</evidence>